<dbReference type="GO" id="GO:0000215">
    <property type="term" value="F:tRNA 2'-phosphotransferase activity"/>
    <property type="evidence" value="ECO:0007669"/>
    <property type="project" value="UniProtKB-EC"/>
</dbReference>
<keyword evidence="4" id="KW-0808">Transferase</keyword>
<dbReference type="PANTHER" id="PTHR12684:SF2">
    <property type="entry name" value="TRNA 2'-PHOSPHOTRANSFERASE 1"/>
    <property type="match status" value="1"/>
</dbReference>
<dbReference type="Proteomes" id="UP000694843">
    <property type="component" value="Unplaced"/>
</dbReference>
<sequence length="205" mass="22596">MSVDKKNKRISKALTFQLRHGGERHGLPLDSQGWADVESLLAMPQFSGVDIATIKNIVLSCPKQRFALKEEENKLYIRANQGHSLKNVQVDLEELTSSTIPEILIHGTYEQYWSSIKSQGLSRMTRQHIHLATGITGAAGTISGVRATCDIHVYVDGLRALTDGYKFFKSANNVILCPGDDRGFLPPSYFARVVNAKSGADVPLL</sequence>
<keyword evidence="7" id="KW-1185">Reference proteome</keyword>
<dbReference type="InterPro" id="IPR002745">
    <property type="entry name" value="Ptrans_KptA/Tpt1"/>
</dbReference>
<dbReference type="Gene3D" id="1.10.10.970">
    <property type="entry name" value="RNA 2'-phosphotransferase, Tpt1/KptA family, N-terminal domain"/>
    <property type="match status" value="1"/>
</dbReference>
<gene>
    <name evidence="8" type="primary">LOC108674346</name>
</gene>
<dbReference type="KEGG" id="hazt:108674346"/>
<accession>A0A8B7NY20</accession>
<evidence type="ECO:0000256" key="4">
    <source>
        <dbReference type="ARBA" id="ARBA00022679"/>
    </source>
</evidence>
<comment type="function">
    <text evidence="1">Catalyzes the last step of tRNA splicing, the transfer of the splice junction 2'-phosphate from ligated tRNA to NAD to produce ADP-ribose 1''-2'' cyclic phosphate.</text>
</comment>
<protein>
    <recommendedName>
        <fullName evidence="3">2'-phosphotransferase</fullName>
        <ecNumber evidence="3">2.7.1.160</ecNumber>
    </recommendedName>
</protein>
<evidence type="ECO:0000256" key="1">
    <source>
        <dbReference type="ARBA" id="ARBA00003343"/>
    </source>
</evidence>
<dbReference type="InterPro" id="IPR042081">
    <property type="entry name" value="RNA_2'-PTrans_C"/>
</dbReference>
<dbReference type="Pfam" id="PF01885">
    <property type="entry name" value="PTS_2-RNA"/>
    <property type="match status" value="1"/>
</dbReference>
<organism evidence="7 8">
    <name type="scientific">Hyalella azteca</name>
    <name type="common">Amphipod</name>
    <dbReference type="NCBI Taxonomy" id="294128"/>
    <lineage>
        <taxon>Eukaryota</taxon>
        <taxon>Metazoa</taxon>
        <taxon>Ecdysozoa</taxon>
        <taxon>Arthropoda</taxon>
        <taxon>Crustacea</taxon>
        <taxon>Multicrustacea</taxon>
        <taxon>Malacostraca</taxon>
        <taxon>Eumalacostraca</taxon>
        <taxon>Peracarida</taxon>
        <taxon>Amphipoda</taxon>
        <taxon>Senticaudata</taxon>
        <taxon>Talitrida</taxon>
        <taxon>Talitroidea</taxon>
        <taxon>Hyalellidae</taxon>
        <taxon>Hyalella</taxon>
    </lineage>
</organism>
<comment type="catalytic activity">
    <reaction evidence="6">
        <text>2'-phospho-[ligated tRNA] + NAD(+) = mature tRNA + ADP-alpha-D-ribose 1'',2''-cyclic phosphate + nicotinamide</text>
        <dbReference type="Rhea" id="RHEA:23324"/>
        <dbReference type="Rhea" id="RHEA-COMP:11106"/>
        <dbReference type="Rhea" id="RHEA-COMP:11107"/>
        <dbReference type="ChEBI" id="CHEBI:17154"/>
        <dbReference type="ChEBI" id="CHEBI:57540"/>
        <dbReference type="ChEBI" id="CHEBI:76596"/>
        <dbReference type="ChEBI" id="CHEBI:82883"/>
        <dbReference type="ChEBI" id="CHEBI:85027"/>
        <dbReference type="EC" id="2.7.1.160"/>
    </reaction>
</comment>
<reference evidence="8" key="1">
    <citation type="submission" date="2025-08" db="UniProtKB">
        <authorList>
            <consortium name="RefSeq"/>
        </authorList>
    </citation>
    <scope>IDENTIFICATION</scope>
    <source>
        <tissue evidence="8">Whole organism</tissue>
    </source>
</reference>
<dbReference type="RefSeq" id="XP_018017776.1">
    <property type="nucleotide sequence ID" value="XM_018162287.2"/>
</dbReference>
<dbReference type="GeneID" id="108674346"/>
<keyword evidence="5" id="KW-0520">NAD</keyword>
<name>A0A8B7NY20_HYAAZ</name>
<dbReference type="InterPro" id="IPR042080">
    <property type="entry name" value="RNA_2'-PTrans_N"/>
</dbReference>
<proteinExistence type="inferred from homology"/>
<evidence type="ECO:0000313" key="7">
    <source>
        <dbReference type="Proteomes" id="UP000694843"/>
    </source>
</evidence>
<dbReference type="SUPFAM" id="SSF56399">
    <property type="entry name" value="ADP-ribosylation"/>
    <property type="match status" value="1"/>
</dbReference>
<dbReference type="OrthoDB" id="419694at2759"/>
<dbReference type="OMA" id="RHGASQM"/>
<evidence type="ECO:0000256" key="3">
    <source>
        <dbReference type="ARBA" id="ARBA00012007"/>
    </source>
</evidence>
<evidence type="ECO:0000313" key="8">
    <source>
        <dbReference type="RefSeq" id="XP_018017776.1"/>
    </source>
</evidence>
<evidence type="ECO:0000256" key="5">
    <source>
        <dbReference type="ARBA" id="ARBA00023027"/>
    </source>
</evidence>
<dbReference type="PANTHER" id="PTHR12684">
    <property type="entry name" value="PUTATIVE PHOSPHOTRANSFERASE"/>
    <property type="match status" value="1"/>
</dbReference>
<dbReference type="GO" id="GO:0006388">
    <property type="term" value="P:tRNA splicing, via endonucleolytic cleavage and ligation"/>
    <property type="evidence" value="ECO:0007669"/>
    <property type="project" value="TreeGrafter"/>
</dbReference>
<evidence type="ECO:0000256" key="2">
    <source>
        <dbReference type="ARBA" id="ARBA00009836"/>
    </source>
</evidence>
<dbReference type="AlphaFoldDB" id="A0A8B7NY20"/>
<dbReference type="Gene3D" id="3.20.170.30">
    <property type="match status" value="1"/>
</dbReference>
<dbReference type="EC" id="2.7.1.160" evidence="3"/>
<evidence type="ECO:0000256" key="6">
    <source>
        <dbReference type="ARBA" id="ARBA00047949"/>
    </source>
</evidence>
<comment type="similarity">
    <text evidence="2">Belongs to the KptA/TPT1 family.</text>
</comment>